<accession>A0A1C7N9K8</accession>
<comment type="caution">
    <text evidence="4">The sequence shown here is derived from an EMBL/GenBank/DDBJ whole genome shotgun (WGS) entry which is preliminary data.</text>
</comment>
<feature type="chain" id="PRO_5008889557" evidence="3">
    <location>
        <begin position="18"/>
        <end position="196"/>
    </location>
</feature>
<reference evidence="4 5" key="1">
    <citation type="submission" date="2016-03" db="EMBL/GenBank/DDBJ databases">
        <title>Choanephora cucurbitarum.</title>
        <authorList>
            <person name="Min B."/>
            <person name="Park H."/>
            <person name="Park J.-H."/>
            <person name="Shin H.-D."/>
            <person name="Choi I.-G."/>
        </authorList>
    </citation>
    <scope>NUCLEOTIDE SEQUENCE [LARGE SCALE GENOMIC DNA]</scope>
    <source>
        <strain evidence="4 5">KUS-F28377</strain>
    </source>
</reference>
<evidence type="ECO:0000256" key="3">
    <source>
        <dbReference type="SAM" id="SignalP"/>
    </source>
</evidence>
<protein>
    <submittedName>
        <fullName evidence="4">Uncharacterized protein</fullName>
    </submittedName>
</protein>
<dbReference type="Proteomes" id="UP000093000">
    <property type="component" value="Unassembled WGS sequence"/>
</dbReference>
<dbReference type="InParanoid" id="A0A1C7N9K8"/>
<name>A0A1C7N9K8_9FUNG</name>
<feature type="compositionally biased region" description="Polar residues" evidence="1">
    <location>
        <begin position="185"/>
        <end position="196"/>
    </location>
</feature>
<keyword evidence="2" id="KW-0472">Membrane</keyword>
<feature type="transmembrane region" description="Helical" evidence="2">
    <location>
        <begin position="115"/>
        <end position="134"/>
    </location>
</feature>
<dbReference type="OrthoDB" id="2288451at2759"/>
<dbReference type="EMBL" id="LUGH01000356">
    <property type="protein sequence ID" value="OBZ85812.1"/>
    <property type="molecule type" value="Genomic_DNA"/>
</dbReference>
<organism evidence="4 5">
    <name type="scientific">Choanephora cucurbitarum</name>
    <dbReference type="NCBI Taxonomy" id="101091"/>
    <lineage>
        <taxon>Eukaryota</taxon>
        <taxon>Fungi</taxon>
        <taxon>Fungi incertae sedis</taxon>
        <taxon>Mucoromycota</taxon>
        <taxon>Mucoromycotina</taxon>
        <taxon>Mucoromycetes</taxon>
        <taxon>Mucorales</taxon>
        <taxon>Mucorineae</taxon>
        <taxon>Choanephoraceae</taxon>
        <taxon>Choanephoroideae</taxon>
        <taxon>Choanephora</taxon>
    </lineage>
</organism>
<evidence type="ECO:0000256" key="1">
    <source>
        <dbReference type="SAM" id="MobiDB-lite"/>
    </source>
</evidence>
<proteinExistence type="predicted"/>
<dbReference type="STRING" id="101091.A0A1C7N9K8"/>
<keyword evidence="5" id="KW-1185">Reference proteome</keyword>
<keyword evidence="2" id="KW-0812">Transmembrane</keyword>
<gene>
    <name evidence="4" type="ORF">A0J61_06135</name>
</gene>
<evidence type="ECO:0000313" key="5">
    <source>
        <dbReference type="Proteomes" id="UP000093000"/>
    </source>
</evidence>
<keyword evidence="3" id="KW-0732">Signal</keyword>
<evidence type="ECO:0000313" key="4">
    <source>
        <dbReference type="EMBL" id="OBZ85812.1"/>
    </source>
</evidence>
<feature type="region of interest" description="Disordered" evidence="1">
    <location>
        <begin position="175"/>
        <end position="196"/>
    </location>
</feature>
<sequence length="196" mass="20974">MIRYFAALFFLFTAVLAQSVTTSDQPTSIVSSTDSVASSTTALAVASSTASAVASSTASAVASSTASAVASVISSSVVPTSAPTVSPKVSTDGFDDQNVNQAPQQESWLRQHDRYVFIIVIVLFVVAILIWYIVRSIRGMRARLAADNRNQMTMVQNISGGGHGFSETIPVDNNGFQKMPEYPGTPQQQQPYSHRY</sequence>
<dbReference type="AlphaFoldDB" id="A0A1C7N9K8"/>
<evidence type="ECO:0000256" key="2">
    <source>
        <dbReference type="SAM" id="Phobius"/>
    </source>
</evidence>
<feature type="signal peptide" evidence="3">
    <location>
        <begin position="1"/>
        <end position="17"/>
    </location>
</feature>
<keyword evidence="2" id="KW-1133">Transmembrane helix</keyword>